<dbReference type="EMBL" id="CP101751">
    <property type="protein sequence ID" value="UUC45594.1"/>
    <property type="molecule type" value="Genomic_DNA"/>
</dbReference>
<sequence>MGIKWKGMAKSKNVEDRRSTKPGRKIVTMSSVGAAPKKKKTTGLNGPASATKTVRVSKANGTKKDGTLKKNHRYVKGGGIVKVTKK</sequence>
<dbReference type="RefSeq" id="WP_256551287.1">
    <property type="nucleotide sequence ID" value="NZ_CP101751.1"/>
</dbReference>
<keyword evidence="3" id="KW-1185">Reference proteome</keyword>
<evidence type="ECO:0000256" key="1">
    <source>
        <dbReference type="SAM" id="MobiDB-lite"/>
    </source>
</evidence>
<evidence type="ECO:0008006" key="4">
    <source>
        <dbReference type="Google" id="ProtNLM"/>
    </source>
</evidence>
<gene>
    <name evidence="2" type="ORF">NOX80_18480</name>
</gene>
<feature type="region of interest" description="Disordered" evidence="1">
    <location>
        <begin position="1"/>
        <end position="52"/>
    </location>
</feature>
<dbReference type="Proteomes" id="UP001059844">
    <property type="component" value="Chromosome"/>
</dbReference>
<proteinExistence type="predicted"/>
<name>A0ABY5IS34_9FLAO</name>
<protein>
    <recommendedName>
        <fullName evidence="4">30S ribosomal protein THX</fullName>
    </recommendedName>
</protein>
<feature type="compositionally biased region" description="Polar residues" evidence="1">
    <location>
        <begin position="42"/>
        <end position="52"/>
    </location>
</feature>
<evidence type="ECO:0000313" key="3">
    <source>
        <dbReference type="Proteomes" id="UP001059844"/>
    </source>
</evidence>
<organism evidence="2 3">
    <name type="scientific">Flavobacterium cerinum</name>
    <dbReference type="NCBI Taxonomy" id="2502784"/>
    <lineage>
        <taxon>Bacteria</taxon>
        <taxon>Pseudomonadati</taxon>
        <taxon>Bacteroidota</taxon>
        <taxon>Flavobacteriia</taxon>
        <taxon>Flavobacteriales</taxon>
        <taxon>Flavobacteriaceae</taxon>
        <taxon>Flavobacterium</taxon>
    </lineage>
</organism>
<reference evidence="2" key="1">
    <citation type="submission" date="2022-07" db="EMBL/GenBank/DDBJ databases">
        <title>Isolation, identification, and degradation of a PFOSA degrading strain from sewage treatment plant.</title>
        <authorList>
            <person name="Zhang L."/>
            <person name="Huo Y."/>
        </authorList>
    </citation>
    <scope>NUCLEOTIDE SEQUENCE</scope>
    <source>
        <strain evidence="2">C1</strain>
    </source>
</reference>
<accession>A0ABY5IS34</accession>
<evidence type="ECO:0000313" key="2">
    <source>
        <dbReference type="EMBL" id="UUC45594.1"/>
    </source>
</evidence>